<dbReference type="GO" id="GO:0020037">
    <property type="term" value="F:heme binding"/>
    <property type="evidence" value="ECO:0007669"/>
    <property type="project" value="InterPro"/>
</dbReference>
<evidence type="ECO:0000256" key="1">
    <source>
        <dbReference type="ARBA" id="ARBA00010617"/>
    </source>
</evidence>
<proteinExistence type="inferred from homology"/>
<dbReference type="InterPro" id="IPR001128">
    <property type="entry name" value="Cyt_P450"/>
</dbReference>
<dbReference type="Gene3D" id="1.10.630.10">
    <property type="entry name" value="Cytochrome P450"/>
    <property type="match status" value="1"/>
</dbReference>
<keyword evidence="3" id="KW-1185">Reference proteome</keyword>
<evidence type="ECO:0000313" key="2">
    <source>
        <dbReference type="EMBL" id="MCF2527176.1"/>
    </source>
</evidence>
<comment type="caution">
    <text evidence="2">The sequence shown here is derived from an EMBL/GenBank/DDBJ whole genome shotgun (WGS) entry which is preliminary data.</text>
</comment>
<dbReference type="SUPFAM" id="SSF48264">
    <property type="entry name" value="Cytochrome P450"/>
    <property type="match status" value="1"/>
</dbReference>
<dbReference type="PANTHER" id="PTHR24305">
    <property type="entry name" value="CYTOCHROME P450"/>
    <property type="match status" value="1"/>
</dbReference>
<dbReference type="GO" id="GO:0005506">
    <property type="term" value="F:iron ion binding"/>
    <property type="evidence" value="ECO:0007669"/>
    <property type="project" value="InterPro"/>
</dbReference>
<dbReference type="AlphaFoldDB" id="A0AA41TZ65"/>
<dbReference type="RefSeq" id="WP_235051319.1">
    <property type="nucleotide sequence ID" value="NZ_JAKFHA010000003.1"/>
</dbReference>
<dbReference type="GO" id="GO:0004497">
    <property type="term" value="F:monooxygenase activity"/>
    <property type="evidence" value="ECO:0007669"/>
    <property type="project" value="InterPro"/>
</dbReference>
<dbReference type="Proteomes" id="UP001165378">
    <property type="component" value="Unassembled WGS sequence"/>
</dbReference>
<reference evidence="2" key="1">
    <citation type="submission" date="2022-01" db="EMBL/GenBank/DDBJ databases">
        <title>Genome-Based Taxonomic Classification of the Phylum Actinobacteria.</title>
        <authorList>
            <person name="Gao Y."/>
        </authorList>
    </citation>
    <scope>NUCLEOTIDE SEQUENCE</scope>
    <source>
        <strain evidence="2">KLBMP 8922</strain>
    </source>
</reference>
<dbReference type="EMBL" id="JAKFHA010000003">
    <property type="protein sequence ID" value="MCF2527176.1"/>
    <property type="molecule type" value="Genomic_DNA"/>
</dbReference>
<dbReference type="Pfam" id="PF00067">
    <property type="entry name" value="p450"/>
    <property type="match status" value="1"/>
</dbReference>
<sequence>MSPSRTEAPPVAHRLGLADTARVATQVLVPLVAQGAVVRRPRVLALAERVDAARRANGVLADLRQRHGPGPVEANILGRRVTIPLAAEDVREILDADPTRLSPATREKRAALGHFEPEAVLVTDPADRAPRRALNEAVLDSGYAVHRLSGAFHHAVCEEARRLLLRVGPTGELGWETFHITFDRVIRRIVLGAAAVDDVPLTRLLNGLRSDGNWAYAHPRRRRVQELFAHRLAGHLQRADPDSLAGLLAEQPHTAENAAYGQVPHWLFAYDAAAIAAYNTLALLATHREHADCVRAEANDADPEDPYATATLAYLRSCVLEALRLWPTTLVILREDTDPGRGSGTTAIVSSFFHRDAETLPFADRFDPLAWSTGDAGPARGIVPFSAGPVACPGRNLVLFTVTALLATLLRERDGLRLVQGRLRDDGAPLPHTLDHTALRLQFGAA</sequence>
<dbReference type="PANTHER" id="PTHR24305:SF166">
    <property type="entry name" value="CYTOCHROME P450 12A4, MITOCHONDRIAL-RELATED"/>
    <property type="match status" value="1"/>
</dbReference>
<accession>A0AA41TZ65</accession>
<dbReference type="InterPro" id="IPR036396">
    <property type="entry name" value="Cyt_P450_sf"/>
</dbReference>
<organism evidence="2 3">
    <name type="scientific">Yinghuangia soli</name>
    <dbReference type="NCBI Taxonomy" id="2908204"/>
    <lineage>
        <taxon>Bacteria</taxon>
        <taxon>Bacillati</taxon>
        <taxon>Actinomycetota</taxon>
        <taxon>Actinomycetes</taxon>
        <taxon>Kitasatosporales</taxon>
        <taxon>Streptomycetaceae</taxon>
        <taxon>Yinghuangia</taxon>
    </lineage>
</organism>
<dbReference type="GO" id="GO:0016705">
    <property type="term" value="F:oxidoreductase activity, acting on paired donors, with incorporation or reduction of molecular oxygen"/>
    <property type="evidence" value="ECO:0007669"/>
    <property type="project" value="InterPro"/>
</dbReference>
<name>A0AA41TZ65_9ACTN</name>
<evidence type="ECO:0000313" key="3">
    <source>
        <dbReference type="Proteomes" id="UP001165378"/>
    </source>
</evidence>
<protein>
    <submittedName>
        <fullName evidence="2">Cytochrome P450</fullName>
    </submittedName>
</protein>
<dbReference type="InterPro" id="IPR050121">
    <property type="entry name" value="Cytochrome_P450_monoxygenase"/>
</dbReference>
<comment type="similarity">
    <text evidence="1">Belongs to the cytochrome P450 family.</text>
</comment>
<gene>
    <name evidence="2" type="ORF">LZ495_08090</name>
</gene>